<name>A0AAE1DXY9_9GAST</name>
<evidence type="ECO:0000313" key="2">
    <source>
        <dbReference type="EMBL" id="KAK3786827.1"/>
    </source>
</evidence>
<keyword evidence="3" id="KW-1185">Reference proteome</keyword>
<sequence>MRNVPSVVEGATSSGQHRSVFIMRNVPSEVEGATPPCSSDSCLAEETCRSEFIWSTWTGVCHEKRANRIWAAAAPSWLTESEPSTRLGRSSLSKPSLPNWNSERFWSSWGYRVASRTQESSV</sequence>
<dbReference type="EMBL" id="JAWDGP010001944">
    <property type="protein sequence ID" value="KAK3786827.1"/>
    <property type="molecule type" value="Genomic_DNA"/>
</dbReference>
<organism evidence="2 3">
    <name type="scientific">Elysia crispata</name>
    <name type="common">lettuce slug</name>
    <dbReference type="NCBI Taxonomy" id="231223"/>
    <lineage>
        <taxon>Eukaryota</taxon>
        <taxon>Metazoa</taxon>
        <taxon>Spiralia</taxon>
        <taxon>Lophotrochozoa</taxon>
        <taxon>Mollusca</taxon>
        <taxon>Gastropoda</taxon>
        <taxon>Heterobranchia</taxon>
        <taxon>Euthyneura</taxon>
        <taxon>Panpulmonata</taxon>
        <taxon>Sacoglossa</taxon>
        <taxon>Placobranchoidea</taxon>
        <taxon>Plakobranchidae</taxon>
        <taxon>Elysia</taxon>
    </lineage>
</organism>
<protein>
    <submittedName>
        <fullName evidence="2">Uncharacterized protein</fullName>
    </submittedName>
</protein>
<gene>
    <name evidence="2" type="ORF">RRG08_061378</name>
</gene>
<comment type="caution">
    <text evidence="2">The sequence shown here is derived from an EMBL/GenBank/DDBJ whole genome shotgun (WGS) entry which is preliminary data.</text>
</comment>
<dbReference type="AlphaFoldDB" id="A0AAE1DXY9"/>
<dbReference type="Proteomes" id="UP001283361">
    <property type="component" value="Unassembled WGS sequence"/>
</dbReference>
<evidence type="ECO:0000313" key="3">
    <source>
        <dbReference type="Proteomes" id="UP001283361"/>
    </source>
</evidence>
<feature type="region of interest" description="Disordered" evidence="1">
    <location>
        <begin position="78"/>
        <end position="100"/>
    </location>
</feature>
<proteinExistence type="predicted"/>
<reference evidence="2" key="1">
    <citation type="journal article" date="2023" name="G3 (Bethesda)">
        <title>A reference genome for the long-term kleptoplast-retaining sea slug Elysia crispata morphotype clarki.</title>
        <authorList>
            <person name="Eastman K.E."/>
            <person name="Pendleton A.L."/>
            <person name="Shaikh M.A."/>
            <person name="Suttiyut T."/>
            <person name="Ogas R."/>
            <person name="Tomko P."/>
            <person name="Gavelis G."/>
            <person name="Widhalm J.R."/>
            <person name="Wisecaver J.H."/>
        </authorList>
    </citation>
    <scope>NUCLEOTIDE SEQUENCE</scope>
    <source>
        <strain evidence="2">ECLA1</strain>
    </source>
</reference>
<evidence type="ECO:0000256" key="1">
    <source>
        <dbReference type="SAM" id="MobiDB-lite"/>
    </source>
</evidence>
<accession>A0AAE1DXY9</accession>